<proteinExistence type="inferred from homology"/>
<comment type="similarity">
    <text evidence="1">Belongs to the Tevenvirinae late transcription coactivator family.</text>
</comment>
<gene>
    <name evidence="2" type="ORF">CPT_Merlin273</name>
</gene>
<dbReference type="EMBL" id="KT001915">
    <property type="protein sequence ID" value="AKU43919.1"/>
    <property type="molecule type" value="Genomic_DNA"/>
</dbReference>
<dbReference type="Proteomes" id="UP000204280">
    <property type="component" value="Segment"/>
</dbReference>
<dbReference type="Pfam" id="PF16805">
    <property type="entry name" value="Trans_coact"/>
    <property type="match status" value="1"/>
</dbReference>
<feature type="region of interest" description="Interaction with host RNAP" evidence="1">
    <location>
        <begin position="48"/>
        <end position="78"/>
    </location>
</feature>
<sequence length="98" mass="11081">MTLFSLNDESVQEKASVDELLDKQQNGFTIEALVNEQGLGYLEATTAWMEENSIPETQFSKYIPSGIIEKIRSEAIDEHMLRPSVSRGEKTNTLDFLL</sequence>
<dbReference type="GO" id="GO:0019086">
    <property type="term" value="P:late viral transcription"/>
    <property type="evidence" value="ECO:0007669"/>
    <property type="project" value="UniProtKB-UniRule"/>
</dbReference>
<accession>A0A0K1LND8</accession>
<dbReference type="InterPro" id="IPR046384">
    <property type="entry name" value="LTACT_myovirus"/>
</dbReference>
<dbReference type="RefSeq" id="YP_009203987.1">
    <property type="nucleotide sequence ID" value="NC_028857.1"/>
</dbReference>
<dbReference type="InterPro" id="IPR042071">
    <property type="entry name" value="Trans_coact_sf"/>
</dbReference>
<comment type="subunit">
    <text evidence="1">Interacts with the beta subunit of host RNAP RpoB (via flap domain). Part of the transcription activation complex containing host RNAP, the viral RNA polymerase sigma-like factor, the coactivator gp33, and the sliding clamp.</text>
</comment>
<comment type="function">
    <text evidence="1">Activates transcription at late promoters when the sliding clamp is present. Binds to both the host RNA polymerase (RNAP) and the upstream dsDNA.</text>
</comment>
<evidence type="ECO:0000256" key="1">
    <source>
        <dbReference type="HAMAP-Rule" id="MF_04165"/>
    </source>
</evidence>
<dbReference type="Gene3D" id="1.10.10.2850">
    <property type="entry name" value="Phage late-transcription coactivator-like"/>
    <property type="match status" value="1"/>
</dbReference>
<keyword evidence="3" id="KW-1185">Reference proteome</keyword>
<dbReference type="InterPro" id="IPR031836">
    <property type="entry name" value="Trans_coact"/>
</dbReference>
<dbReference type="GeneID" id="26648198"/>
<reference evidence="2 3" key="1">
    <citation type="journal article" date="2015" name="Genome Announc.">
        <title>Complete Genome Sequence of Citrobacter freundii Myophage Merlin.</title>
        <authorList>
            <person name="LeSage K.C."/>
            <person name="Hargrove E.C."/>
            <person name="Cahill J.L."/>
            <person name="Rasche E.S."/>
            <person name="Kuty Everett G.F."/>
        </authorList>
    </citation>
    <scope>NUCLEOTIDE SEQUENCE [LARGE SCALE GENOMIC DNA]</scope>
</reference>
<dbReference type="HAMAP" id="MF_04165">
    <property type="entry name" value="T4_TRANSCR_COACT"/>
    <property type="match status" value="1"/>
</dbReference>
<protein>
    <recommendedName>
        <fullName evidence="1">Late transcription coactivator</fullName>
    </recommendedName>
    <alternativeName>
        <fullName evidence="1">RNA polymerase-associated protein Gp33</fullName>
    </alternativeName>
</protein>
<dbReference type="GO" id="GO:0140537">
    <property type="term" value="F:transcription regulator activator activity"/>
    <property type="evidence" value="ECO:0007669"/>
    <property type="project" value="UniProtKB-UniRule"/>
</dbReference>
<dbReference type="OrthoDB" id="20209at10239"/>
<comment type="domain">
    <text evidence="1">The C-terminus is involved in transcriptional enhancement.</text>
</comment>
<evidence type="ECO:0000313" key="2">
    <source>
        <dbReference type="EMBL" id="AKU43919.1"/>
    </source>
</evidence>
<name>A0A0K1LND8_9CAUD</name>
<dbReference type="KEGG" id="vg:26648198"/>
<feature type="region of interest" description="Involved in transcriptional enhancement" evidence="1">
    <location>
        <begin position="92"/>
        <end position="98"/>
    </location>
</feature>
<organism evidence="2 3">
    <name type="scientific">Citrobacter phage Merlin</name>
    <dbReference type="NCBI Taxonomy" id="1675602"/>
    <lineage>
        <taxon>Viruses</taxon>
        <taxon>Duplodnaviria</taxon>
        <taxon>Heunggongvirae</taxon>
        <taxon>Uroviricota</taxon>
        <taxon>Caudoviricetes</taxon>
        <taxon>Pantevenvirales</taxon>
        <taxon>Straboviridae</taxon>
        <taxon>Tevenvirinae</taxon>
        <taxon>Moonvirus</taxon>
        <taxon>Moonvirus merlin</taxon>
    </lineage>
</organism>
<evidence type="ECO:0000313" key="3">
    <source>
        <dbReference type="Proteomes" id="UP000204280"/>
    </source>
</evidence>